<dbReference type="AlphaFoldDB" id="A0A9X1RTQ6"/>
<gene>
    <name evidence="1" type="ORF">L5014_15490</name>
</gene>
<accession>A0A9X1RTQ6</accession>
<organism evidence="1 2">
    <name type="scientific">Paraburkholderia tagetis</name>
    <dbReference type="NCBI Taxonomy" id="2913261"/>
    <lineage>
        <taxon>Bacteria</taxon>
        <taxon>Pseudomonadati</taxon>
        <taxon>Pseudomonadota</taxon>
        <taxon>Betaproteobacteria</taxon>
        <taxon>Burkholderiales</taxon>
        <taxon>Burkholderiaceae</taxon>
        <taxon>Paraburkholderia</taxon>
    </lineage>
</organism>
<evidence type="ECO:0000313" key="2">
    <source>
        <dbReference type="Proteomes" id="UP001139308"/>
    </source>
</evidence>
<protein>
    <submittedName>
        <fullName evidence="1">Uncharacterized protein</fullName>
    </submittedName>
</protein>
<dbReference type="RefSeq" id="WP_238464611.1">
    <property type="nucleotide sequence ID" value="NZ_JAKLJA010000011.1"/>
</dbReference>
<sequence>MESAWKMRVAPREITVFVYIVPMATIPQITSVSKIHGTARVISLAITTIITKAIITKTIITR</sequence>
<comment type="caution">
    <text evidence="1">The sequence shown here is derived from an EMBL/GenBank/DDBJ whole genome shotgun (WGS) entry which is preliminary data.</text>
</comment>
<dbReference type="Proteomes" id="UP001139308">
    <property type="component" value="Unassembled WGS sequence"/>
</dbReference>
<proteinExistence type="predicted"/>
<reference evidence="1" key="1">
    <citation type="submission" date="2022-01" db="EMBL/GenBank/DDBJ databases">
        <title>Genome sequence and assembly of Parabukholderia sp. RG36.</title>
        <authorList>
            <person name="Chhetri G."/>
        </authorList>
    </citation>
    <scope>NUCLEOTIDE SEQUENCE</scope>
    <source>
        <strain evidence="1">RG36</strain>
    </source>
</reference>
<dbReference type="EMBL" id="JAKLJA010000011">
    <property type="protein sequence ID" value="MCG5074749.1"/>
    <property type="molecule type" value="Genomic_DNA"/>
</dbReference>
<name>A0A9X1RTQ6_9BURK</name>
<keyword evidence="2" id="KW-1185">Reference proteome</keyword>
<evidence type="ECO:0000313" key="1">
    <source>
        <dbReference type="EMBL" id="MCG5074749.1"/>
    </source>
</evidence>